<keyword evidence="2" id="KW-0597">Phosphoprotein</keyword>
<dbReference type="InterPro" id="IPR036736">
    <property type="entry name" value="ACP-like_sf"/>
</dbReference>
<accession>A0ABT0YAN1</accession>
<dbReference type="InterPro" id="IPR042099">
    <property type="entry name" value="ANL_N_sf"/>
</dbReference>
<dbReference type="InterPro" id="IPR000873">
    <property type="entry name" value="AMP-dep_synth/lig_dom"/>
</dbReference>
<dbReference type="Gene3D" id="3.30.300.30">
    <property type="match status" value="1"/>
</dbReference>
<dbReference type="Pfam" id="PF00501">
    <property type="entry name" value="AMP-binding"/>
    <property type="match status" value="1"/>
</dbReference>
<dbReference type="InterPro" id="IPR025110">
    <property type="entry name" value="AMP-bd_C"/>
</dbReference>
<dbReference type="Pfam" id="PF00550">
    <property type="entry name" value="PP-binding"/>
    <property type="match status" value="1"/>
</dbReference>
<dbReference type="SUPFAM" id="SSF47336">
    <property type="entry name" value="ACP-like"/>
    <property type="match status" value="1"/>
</dbReference>
<dbReference type="Gene3D" id="3.40.50.12780">
    <property type="entry name" value="N-terminal domain of ligase-like"/>
    <property type="match status" value="1"/>
</dbReference>
<keyword evidence="1" id="KW-0596">Phosphopantetheine</keyword>
<comment type="caution">
    <text evidence="4">The sequence shown here is derived from an EMBL/GenBank/DDBJ whole genome shotgun (WGS) entry which is preliminary data.</text>
</comment>
<evidence type="ECO:0000313" key="5">
    <source>
        <dbReference type="Proteomes" id="UP001523216"/>
    </source>
</evidence>
<name>A0ABT0YAN1_9ACTN</name>
<dbReference type="InterPro" id="IPR020806">
    <property type="entry name" value="PKS_PP-bd"/>
</dbReference>
<dbReference type="SMART" id="SM00823">
    <property type="entry name" value="PKS_PP"/>
    <property type="match status" value="1"/>
</dbReference>
<dbReference type="PROSITE" id="PS00455">
    <property type="entry name" value="AMP_BINDING"/>
    <property type="match status" value="1"/>
</dbReference>
<evidence type="ECO:0000256" key="1">
    <source>
        <dbReference type="ARBA" id="ARBA00022450"/>
    </source>
</evidence>
<dbReference type="PROSITE" id="PS50075">
    <property type="entry name" value="CARRIER"/>
    <property type="match status" value="1"/>
</dbReference>
<dbReference type="Pfam" id="PF13193">
    <property type="entry name" value="AMP-binding_C"/>
    <property type="match status" value="1"/>
</dbReference>
<dbReference type="InterPro" id="IPR009081">
    <property type="entry name" value="PP-bd_ACP"/>
</dbReference>
<dbReference type="RefSeq" id="WP_251802808.1">
    <property type="nucleotide sequence ID" value="NZ_JAMQOL010000054.1"/>
</dbReference>
<organism evidence="4 5">
    <name type="scientific">Paractinoplanes hotanensis</name>
    <dbReference type="NCBI Taxonomy" id="2906497"/>
    <lineage>
        <taxon>Bacteria</taxon>
        <taxon>Bacillati</taxon>
        <taxon>Actinomycetota</taxon>
        <taxon>Actinomycetes</taxon>
        <taxon>Micromonosporales</taxon>
        <taxon>Micromonosporaceae</taxon>
        <taxon>Paractinoplanes</taxon>
    </lineage>
</organism>
<gene>
    <name evidence="4" type="ORF">LXN57_36640</name>
</gene>
<dbReference type="InterPro" id="IPR006162">
    <property type="entry name" value="Ppantetheine_attach_site"/>
</dbReference>
<evidence type="ECO:0000259" key="3">
    <source>
        <dbReference type="PROSITE" id="PS50075"/>
    </source>
</evidence>
<dbReference type="Gene3D" id="1.10.1200.10">
    <property type="entry name" value="ACP-like"/>
    <property type="match status" value="1"/>
</dbReference>
<dbReference type="Proteomes" id="UP001523216">
    <property type="component" value="Unassembled WGS sequence"/>
</dbReference>
<dbReference type="PROSITE" id="PS00012">
    <property type="entry name" value="PHOSPHOPANTETHEINE"/>
    <property type="match status" value="1"/>
</dbReference>
<reference evidence="4 5" key="1">
    <citation type="submission" date="2022-06" db="EMBL/GenBank/DDBJ databases">
        <title>Actinoplanes abujensis sp. nov., isolated from Nigerian arid soil.</title>
        <authorList>
            <person name="Ding P."/>
        </authorList>
    </citation>
    <scope>NUCLEOTIDE SEQUENCE [LARGE SCALE GENOMIC DNA]</scope>
    <source>
        <strain evidence="5">TRM88002</strain>
    </source>
</reference>
<sequence length="756" mass="81498">MAGWNRTGTVNEGAWTEITAAWLALIARCGPHAPETVEVHAPDGRRAVVARPRPGDPLGDVVDRVRAAGPGDVPAVAGISFGRHLVADTRQLWLHVDGRAATWSLSGSWAHPSLLDHLPGALRRVLAALRDDPARTVAEAPVLGEAEEGFLRAVGAPTPGPDDPALVHQRVEAQARQHPQALACGRASERLTYGELNARANQLARALRECGAGRDRTVALLLERSPEMLISFLAVFKSGAAAILLDPAHPPTRLAGTLADVRPVAVLNLARLGLAVPPTSATVIGVDTEWPRIHRLDPADLDLPIHPDDIAYVVHTSGSTGRPKRVAVVHRSVAHSIGTHQLGHCIEPADRASWLAPPGSSVSVGELWPYLSTGASVHIAEPETVGSPERLRDWLVAERITKSFVSMPMAEQLYLAGWPAGAALRLLTVGSDKVRRWAPADRPFEVAVACGSSEANGISSCLLPWTDRLTSWTANEQERAAPPPVGRVWPGVRVEVLDSAMRRLLPGTTGEMYVGGPELARGYLGDSGQTADRFRPDPFRSAGARLYRTGDLAFFDPAGRLHHCGRVDREMKIRGFRVDPGEVESALLALPGVREAVVVAAPDESGENRLCAYLVATGADLLRLRESLAATLPAHAVPASFTPLDAMPVTTNGKIDRRALPAPDFTALRPDYREPQDELERAVAEIWTELLQIDPIGRDDNFFHLGGDSLTANRLTKRLLRRLGARVTLRATLEHPTVEGLAAHIRDRVPHRVPVR</sequence>
<dbReference type="PANTHER" id="PTHR45527">
    <property type="entry name" value="NONRIBOSOMAL PEPTIDE SYNTHETASE"/>
    <property type="match status" value="1"/>
</dbReference>
<dbReference type="PANTHER" id="PTHR45527:SF1">
    <property type="entry name" value="FATTY ACID SYNTHASE"/>
    <property type="match status" value="1"/>
</dbReference>
<proteinExistence type="predicted"/>
<evidence type="ECO:0000256" key="2">
    <source>
        <dbReference type="ARBA" id="ARBA00022553"/>
    </source>
</evidence>
<keyword evidence="5" id="KW-1185">Reference proteome</keyword>
<evidence type="ECO:0000313" key="4">
    <source>
        <dbReference type="EMBL" id="MCM4083096.1"/>
    </source>
</evidence>
<dbReference type="EMBL" id="JAMQOL010000054">
    <property type="protein sequence ID" value="MCM4083096.1"/>
    <property type="molecule type" value="Genomic_DNA"/>
</dbReference>
<dbReference type="InterPro" id="IPR045851">
    <property type="entry name" value="AMP-bd_C_sf"/>
</dbReference>
<dbReference type="InterPro" id="IPR020845">
    <property type="entry name" value="AMP-binding_CS"/>
</dbReference>
<feature type="domain" description="Carrier" evidence="3">
    <location>
        <begin position="674"/>
        <end position="749"/>
    </location>
</feature>
<protein>
    <submittedName>
        <fullName evidence="4">Non-ribosomal peptide synthetase</fullName>
    </submittedName>
</protein>
<dbReference type="SUPFAM" id="SSF56801">
    <property type="entry name" value="Acetyl-CoA synthetase-like"/>
    <property type="match status" value="1"/>
</dbReference>